<keyword evidence="1" id="KW-0812">Transmembrane</keyword>
<comment type="caution">
    <text evidence="3">The sequence shown here is derived from an EMBL/GenBank/DDBJ whole genome shotgun (WGS) entry which is preliminary data.</text>
</comment>
<dbReference type="OrthoDB" id="9758182at2"/>
<evidence type="ECO:0000313" key="3">
    <source>
        <dbReference type="EMBL" id="PXY01096.1"/>
    </source>
</evidence>
<protein>
    <submittedName>
        <fullName evidence="3">Rubredoxin-type Fe(Cys)4 protein</fullName>
    </submittedName>
</protein>
<dbReference type="Gene3D" id="2.20.28.10">
    <property type="match status" value="1"/>
</dbReference>
<dbReference type="EMBL" id="QFLI01000004">
    <property type="protein sequence ID" value="PXY01096.1"/>
    <property type="molecule type" value="Genomic_DNA"/>
</dbReference>
<gene>
    <name evidence="3" type="ORF">DF185_10620</name>
</gene>
<dbReference type="Pfam" id="PF21349">
    <property type="entry name" value="RUBY_RBDX"/>
    <property type="match status" value="1"/>
</dbReference>
<dbReference type="PROSITE" id="PS50903">
    <property type="entry name" value="RUBREDOXIN_LIKE"/>
    <property type="match status" value="1"/>
</dbReference>
<evidence type="ECO:0000256" key="1">
    <source>
        <dbReference type="SAM" id="Phobius"/>
    </source>
</evidence>
<keyword evidence="4" id="KW-1185">Reference proteome</keyword>
<evidence type="ECO:0000259" key="2">
    <source>
        <dbReference type="PROSITE" id="PS50903"/>
    </source>
</evidence>
<dbReference type="AlphaFoldDB" id="A0A2V3ZXP8"/>
<dbReference type="SUPFAM" id="SSF57802">
    <property type="entry name" value="Rubredoxin-like"/>
    <property type="match status" value="1"/>
</dbReference>
<keyword evidence="1" id="KW-1133">Transmembrane helix</keyword>
<dbReference type="Proteomes" id="UP000248079">
    <property type="component" value="Unassembled WGS sequence"/>
</dbReference>
<dbReference type="InterPro" id="IPR024934">
    <property type="entry name" value="Rubredoxin-like_dom"/>
</dbReference>
<dbReference type="RefSeq" id="WP_110360727.1">
    <property type="nucleotide sequence ID" value="NZ_QFLI01000004.1"/>
</dbReference>
<feature type="domain" description="Rubredoxin-like" evidence="2">
    <location>
        <begin position="7"/>
        <end position="41"/>
    </location>
</feature>
<dbReference type="CDD" id="cd00350">
    <property type="entry name" value="rubredoxin_like"/>
    <property type="match status" value="1"/>
</dbReference>
<feature type="transmembrane region" description="Helical" evidence="1">
    <location>
        <begin position="132"/>
        <end position="150"/>
    </location>
</feature>
<name>A0A2V3ZXP8_9BACT</name>
<feature type="transmembrane region" description="Helical" evidence="1">
    <location>
        <begin position="60"/>
        <end position="83"/>
    </location>
</feature>
<dbReference type="InterPro" id="IPR048574">
    <property type="entry name" value="RUBY_RBDX"/>
</dbReference>
<keyword evidence="1" id="KW-0472">Membrane</keyword>
<organism evidence="3 4">
    <name type="scientific">Marinifilum breve</name>
    <dbReference type="NCBI Taxonomy" id="2184082"/>
    <lineage>
        <taxon>Bacteria</taxon>
        <taxon>Pseudomonadati</taxon>
        <taxon>Bacteroidota</taxon>
        <taxon>Bacteroidia</taxon>
        <taxon>Marinilabiliales</taxon>
        <taxon>Marinifilaceae</taxon>
    </lineage>
</organism>
<dbReference type="GO" id="GO:0005506">
    <property type="term" value="F:iron ion binding"/>
    <property type="evidence" value="ECO:0007669"/>
    <property type="project" value="InterPro"/>
</dbReference>
<sequence>MKEKQEEKLYICKPCGYVMKESELQDVCPACGLPKKVFEQYKERMSPGRSKILHLDLHPIAVHFPQTTLVFALQALLINLFFPNFYPEILLGTAKFSAVIFPFTVFGAFLSGMIDGKLRFKSVTTPILKKKIIYSTIMLIASFFTPFLAWKGIDDLQSKILLLICGTIALICGIVLGHAGKRLMNIGMGGAVKIWGRKF</sequence>
<accession>A0A2V3ZXP8</accession>
<feature type="transmembrane region" description="Helical" evidence="1">
    <location>
        <begin position="156"/>
        <end position="176"/>
    </location>
</feature>
<evidence type="ECO:0000313" key="4">
    <source>
        <dbReference type="Proteomes" id="UP000248079"/>
    </source>
</evidence>
<reference evidence="3 4" key="1">
    <citation type="submission" date="2018-05" db="EMBL/GenBank/DDBJ databases">
        <title>Marinifilum breve JC075T sp. nov., a marine bacterium isolated from Yongle Blue Hole in the South China Sea.</title>
        <authorList>
            <person name="Fu T."/>
        </authorList>
    </citation>
    <scope>NUCLEOTIDE SEQUENCE [LARGE SCALE GENOMIC DNA]</scope>
    <source>
        <strain evidence="3 4">JC075</strain>
    </source>
</reference>
<proteinExistence type="predicted"/>
<feature type="transmembrane region" description="Helical" evidence="1">
    <location>
        <begin position="89"/>
        <end position="111"/>
    </location>
</feature>